<feature type="non-terminal residue" evidence="4">
    <location>
        <position position="1"/>
    </location>
</feature>
<dbReference type="Pfam" id="PF10431">
    <property type="entry name" value="ClpB_D2-small"/>
    <property type="match status" value="1"/>
</dbReference>
<dbReference type="InterPro" id="IPR019489">
    <property type="entry name" value="Clp_ATPase_C"/>
</dbReference>
<dbReference type="GO" id="GO:0016887">
    <property type="term" value="F:ATP hydrolysis activity"/>
    <property type="evidence" value="ECO:0007669"/>
    <property type="project" value="TreeGrafter"/>
</dbReference>
<dbReference type="GO" id="GO:0005524">
    <property type="term" value="F:ATP binding"/>
    <property type="evidence" value="ECO:0007669"/>
    <property type="project" value="UniProtKB-KW"/>
</dbReference>
<dbReference type="Proteomes" id="UP000033530">
    <property type="component" value="Unassembled WGS sequence"/>
</dbReference>
<accession>A0AAJ0JQI5</accession>
<protein>
    <recommendedName>
        <fullName evidence="3">Clp ATPase C-terminal domain-containing protein</fullName>
    </recommendedName>
</protein>
<dbReference type="GO" id="GO:0005737">
    <property type="term" value="C:cytoplasm"/>
    <property type="evidence" value="ECO:0007669"/>
    <property type="project" value="TreeGrafter"/>
</dbReference>
<dbReference type="SUPFAM" id="SSF52540">
    <property type="entry name" value="P-loop containing nucleoside triphosphate hydrolases"/>
    <property type="match status" value="1"/>
</dbReference>
<name>A0AAJ0JQI5_STACA</name>
<organism evidence="4 5">
    <name type="scientific">Staphylococcus carnosus</name>
    <dbReference type="NCBI Taxonomy" id="1281"/>
    <lineage>
        <taxon>Bacteria</taxon>
        <taxon>Bacillati</taxon>
        <taxon>Bacillota</taxon>
        <taxon>Bacilli</taxon>
        <taxon>Bacillales</taxon>
        <taxon>Staphylococcaceae</taxon>
        <taxon>Staphylococcus</taxon>
    </lineage>
</organism>
<dbReference type="InterPro" id="IPR050130">
    <property type="entry name" value="ClpA_ClpB"/>
</dbReference>
<comment type="caution">
    <text evidence="4">The sequence shown here is derived from an EMBL/GenBank/DDBJ whole genome shotgun (WGS) entry which is preliminary data.</text>
</comment>
<dbReference type="InterPro" id="IPR027417">
    <property type="entry name" value="P-loop_NTPase"/>
</dbReference>
<evidence type="ECO:0000259" key="3">
    <source>
        <dbReference type="SMART" id="SM01086"/>
    </source>
</evidence>
<evidence type="ECO:0000256" key="1">
    <source>
        <dbReference type="ARBA" id="ARBA00022741"/>
    </source>
</evidence>
<dbReference type="SMART" id="SM01086">
    <property type="entry name" value="ClpB_D2-small"/>
    <property type="match status" value="1"/>
</dbReference>
<keyword evidence="1" id="KW-0547">Nucleotide-binding</keyword>
<dbReference type="GO" id="GO:0034605">
    <property type="term" value="P:cellular response to heat"/>
    <property type="evidence" value="ECO:0007669"/>
    <property type="project" value="TreeGrafter"/>
</dbReference>
<dbReference type="PANTHER" id="PTHR11638">
    <property type="entry name" value="ATP-DEPENDENT CLP PROTEASE"/>
    <property type="match status" value="1"/>
</dbReference>
<dbReference type="EMBL" id="LAIU01000004">
    <property type="protein sequence ID" value="KKB25462.1"/>
    <property type="molecule type" value="Genomic_DNA"/>
</dbReference>
<dbReference type="PANTHER" id="PTHR11638:SF188">
    <property type="entry name" value="ATP-DEPENDENT CLP PROTEASE ATP-BINDING SUBUNIT CLPL"/>
    <property type="match status" value="1"/>
</dbReference>
<dbReference type="Gene3D" id="1.10.8.60">
    <property type="match status" value="1"/>
</dbReference>
<feature type="domain" description="Clp ATPase C-terminal" evidence="3">
    <location>
        <begin position="24"/>
        <end position="111"/>
    </location>
</feature>
<reference evidence="4 5" key="1">
    <citation type="submission" date="2015-03" db="EMBL/GenBank/DDBJ databases">
        <title>Draft Genome Sequence of S. carnosus subsp. utilis LTH 7013, Isolated from South Tirolean Ham.</title>
        <authorList>
            <person name="Mueller A."/>
            <person name="Huptas C."/>
            <person name="Wenning M."/>
            <person name="Weiss A."/>
            <person name="Schmidt H."/>
        </authorList>
    </citation>
    <scope>NUCLEOTIDE SEQUENCE [LARGE SCALE GENOMIC DNA]</scope>
    <source>
        <strain evidence="4 5">LTH7013</strain>
    </source>
</reference>
<keyword evidence="2" id="KW-0067">ATP-binding</keyword>
<evidence type="ECO:0000256" key="2">
    <source>
        <dbReference type="ARBA" id="ARBA00022840"/>
    </source>
</evidence>
<evidence type="ECO:0000313" key="4">
    <source>
        <dbReference type="EMBL" id="KKB25462.1"/>
    </source>
</evidence>
<evidence type="ECO:0000313" key="5">
    <source>
        <dbReference type="Proteomes" id="UP000033530"/>
    </source>
</evidence>
<gene>
    <name evidence="4" type="ORF">VV61_07690</name>
</gene>
<dbReference type="AlphaFoldDB" id="A0AAJ0JQI5"/>
<sequence>EDLKKFFRPEFLNRFDGIVEFTHLDKDALQDIVNLLLEDVQNTLEKKGITLEVSQDAKDWLIDQGYDEELGARPLRRVVEREVRDRITDYYLENTDVKDVKVTLEDDNILINGEKVDSL</sequence>
<proteinExistence type="predicted"/>